<comment type="cofactor">
    <cofactor evidence="2">
        <name>Mg(2+)</name>
        <dbReference type="ChEBI" id="CHEBI:18420"/>
    </cofactor>
</comment>
<evidence type="ECO:0000256" key="2">
    <source>
        <dbReference type="ARBA" id="ARBA00001946"/>
    </source>
</evidence>
<protein>
    <submittedName>
        <fullName evidence="8">NUDIX hydrolase</fullName>
    </submittedName>
</protein>
<comment type="cofactor">
    <cofactor evidence="1">
        <name>Mn(2+)</name>
        <dbReference type="ChEBI" id="CHEBI:29035"/>
    </cofactor>
</comment>
<dbReference type="PANTHER" id="PTHR12318">
    <property type="entry name" value="TESTOSTERONE-REGULATED PROTEIN RP2"/>
    <property type="match status" value="1"/>
</dbReference>
<accession>A0ABT3T1P4</accession>
<dbReference type="InterPro" id="IPR039121">
    <property type="entry name" value="NUDT19"/>
</dbReference>
<dbReference type="Gene3D" id="3.90.79.10">
    <property type="entry name" value="Nucleoside Triphosphate Pyrophosphohydrolase"/>
    <property type="match status" value="2"/>
</dbReference>
<organism evidence="8 9">
    <name type="scientific">Candidatus Marimicrobium litorale</name>
    <dbReference type="NCBI Taxonomy" id="2518991"/>
    <lineage>
        <taxon>Bacteria</taxon>
        <taxon>Pseudomonadati</taxon>
        <taxon>Pseudomonadota</taxon>
        <taxon>Gammaproteobacteria</taxon>
        <taxon>Cellvibrionales</taxon>
        <taxon>Halieaceae</taxon>
        <taxon>Marimicrobium</taxon>
    </lineage>
</organism>
<comment type="caution">
    <text evidence="8">The sequence shown here is derived from an EMBL/GenBank/DDBJ whole genome shotgun (WGS) entry which is preliminary data.</text>
</comment>
<evidence type="ECO:0000259" key="7">
    <source>
        <dbReference type="PROSITE" id="PS51462"/>
    </source>
</evidence>
<dbReference type="RefSeq" id="WP_279247937.1">
    <property type="nucleotide sequence ID" value="NZ_SHNO01000001.1"/>
</dbReference>
<name>A0ABT3T1P4_9GAMM</name>
<evidence type="ECO:0000256" key="4">
    <source>
        <dbReference type="ARBA" id="ARBA00022801"/>
    </source>
</evidence>
<feature type="domain" description="Nudix hydrolase" evidence="7">
    <location>
        <begin position="6"/>
        <end position="151"/>
    </location>
</feature>
<evidence type="ECO:0000256" key="6">
    <source>
        <dbReference type="ARBA" id="ARBA00023211"/>
    </source>
</evidence>
<reference evidence="8" key="1">
    <citation type="submission" date="2019-02" db="EMBL/GenBank/DDBJ databases">
        <authorList>
            <person name="Li S.-H."/>
        </authorList>
    </citation>
    <scope>NUCLEOTIDE SEQUENCE</scope>
    <source>
        <strain evidence="8">IMCC11814</strain>
    </source>
</reference>
<keyword evidence="9" id="KW-1185">Reference proteome</keyword>
<dbReference type="Pfam" id="PF00293">
    <property type="entry name" value="NUDIX"/>
    <property type="match status" value="1"/>
</dbReference>
<evidence type="ECO:0000256" key="3">
    <source>
        <dbReference type="ARBA" id="ARBA00022723"/>
    </source>
</evidence>
<keyword evidence="3" id="KW-0479">Metal-binding</keyword>
<dbReference type="GO" id="GO:0016787">
    <property type="term" value="F:hydrolase activity"/>
    <property type="evidence" value="ECO:0007669"/>
    <property type="project" value="UniProtKB-KW"/>
</dbReference>
<keyword evidence="4 8" id="KW-0378">Hydrolase</keyword>
<evidence type="ECO:0000313" key="9">
    <source>
        <dbReference type="Proteomes" id="UP001143304"/>
    </source>
</evidence>
<dbReference type="SUPFAM" id="SSF55811">
    <property type="entry name" value="Nudix"/>
    <property type="match status" value="1"/>
</dbReference>
<dbReference type="CDD" id="cd18870">
    <property type="entry name" value="NUDIX_AcylCoAdiphos_Nudt19"/>
    <property type="match status" value="1"/>
</dbReference>
<dbReference type="InterPro" id="IPR015797">
    <property type="entry name" value="NUDIX_hydrolase-like_dom_sf"/>
</dbReference>
<keyword evidence="5" id="KW-0460">Magnesium</keyword>
<dbReference type="Proteomes" id="UP001143304">
    <property type="component" value="Unassembled WGS sequence"/>
</dbReference>
<dbReference type="PANTHER" id="PTHR12318:SF0">
    <property type="entry name" value="ACYL-COENZYME A DIPHOSPHATASE NUDT19"/>
    <property type="match status" value="1"/>
</dbReference>
<dbReference type="EMBL" id="SHNO01000001">
    <property type="protein sequence ID" value="MCX2976182.1"/>
    <property type="molecule type" value="Genomic_DNA"/>
</dbReference>
<dbReference type="InterPro" id="IPR000086">
    <property type="entry name" value="NUDIX_hydrolase_dom"/>
</dbReference>
<proteinExistence type="predicted"/>
<evidence type="ECO:0000256" key="5">
    <source>
        <dbReference type="ARBA" id="ARBA00022842"/>
    </source>
</evidence>
<dbReference type="PROSITE" id="PS51462">
    <property type="entry name" value="NUDIX"/>
    <property type="match status" value="1"/>
</dbReference>
<gene>
    <name evidence="8" type="ORF">EYC82_02280</name>
</gene>
<keyword evidence="6" id="KW-0464">Manganese</keyword>
<evidence type="ECO:0000256" key="1">
    <source>
        <dbReference type="ARBA" id="ARBA00001936"/>
    </source>
</evidence>
<evidence type="ECO:0000313" key="8">
    <source>
        <dbReference type="EMBL" id="MCX2976182.1"/>
    </source>
</evidence>
<sequence>MTAEPEVRPASTVVLLRNSTGGLQTLMLRRNKALIFAGGAWVFPGGSLEAEDLAAANNNIEMASRFAAAREAQEESGLTARVDEMVLLSHWTTPVGEPRRFSTWIYAAPVADDVDVVIDGSEIHDSKWLDVSEAIAAHKEGDLNMLPPTYFTLLRLADYGTVEHMTAVERDSPAPEVFPVFSVDGDDLMVMFRGDAGYDARDGSIAGPRHRAVLIGGYWRYHYTDVDPAYPPLVQQ</sequence>